<dbReference type="STRING" id="862908.BMS_1068"/>
<proteinExistence type="inferred from homology"/>
<dbReference type="EMBL" id="FQ312005">
    <property type="protein sequence ID" value="CBW25951.1"/>
    <property type="molecule type" value="Genomic_DNA"/>
</dbReference>
<evidence type="ECO:0000256" key="2">
    <source>
        <dbReference type="ARBA" id="ARBA00023015"/>
    </source>
</evidence>
<dbReference type="PATRIC" id="fig|862908.3.peg.1017"/>
<dbReference type="GO" id="GO:0000976">
    <property type="term" value="F:transcription cis-regulatory region binding"/>
    <property type="evidence" value="ECO:0007669"/>
    <property type="project" value="TreeGrafter"/>
</dbReference>
<dbReference type="PROSITE" id="PS50931">
    <property type="entry name" value="HTH_LYSR"/>
    <property type="match status" value="1"/>
</dbReference>
<keyword evidence="2" id="KW-0805">Transcription regulation</keyword>
<dbReference type="InterPro" id="IPR005119">
    <property type="entry name" value="LysR_subst-bd"/>
</dbReference>
<keyword evidence="3" id="KW-0238">DNA-binding</keyword>
<evidence type="ECO:0000256" key="3">
    <source>
        <dbReference type="ARBA" id="ARBA00023125"/>
    </source>
</evidence>
<dbReference type="eggNOG" id="COG0583">
    <property type="taxonomic scope" value="Bacteria"/>
</dbReference>
<evidence type="ECO:0000313" key="7">
    <source>
        <dbReference type="Proteomes" id="UP000008963"/>
    </source>
</evidence>
<dbReference type="PANTHER" id="PTHR30126">
    <property type="entry name" value="HTH-TYPE TRANSCRIPTIONAL REGULATOR"/>
    <property type="match status" value="1"/>
</dbReference>
<dbReference type="PANTHER" id="PTHR30126:SF94">
    <property type="entry name" value="LYSR FAMILY TRANSCRIPTIONAL REGULATOR"/>
    <property type="match status" value="1"/>
</dbReference>
<dbReference type="KEGG" id="bmx:BMS_1068"/>
<sequence>MLDELETLSALAKHKTMGRAATSLRITQSSVSKRIQSLEQISHKELIVKNGRFVELTPAAFELLDKALPLLSELKETVQGEEGLHTLRISIGFSESILSSWGAHLISKLSRKFPENIFEPHAHRTPVIVDKVVSGDYNIAIVGGEPKNFPGLYFERIGEEEMVVVGETGDLFCAEVTSGTWASIANETAKQGLRIDERSEFLSPIAKMAKHGFCRGLVPFAVAKNAGFSKREMISTGIKRPIYAVGRKRAFLRSDILKILEYTSQFLEKI</sequence>
<name>E1WYA3_HALMS</name>
<dbReference type="Proteomes" id="UP000008963">
    <property type="component" value="Chromosome"/>
</dbReference>
<evidence type="ECO:0000313" key="6">
    <source>
        <dbReference type="EMBL" id="CBW25951.1"/>
    </source>
</evidence>
<dbReference type="Gene3D" id="3.40.190.10">
    <property type="entry name" value="Periplasmic binding protein-like II"/>
    <property type="match status" value="1"/>
</dbReference>
<accession>E1WYA3</accession>
<evidence type="ECO:0000256" key="4">
    <source>
        <dbReference type="ARBA" id="ARBA00023163"/>
    </source>
</evidence>
<evidence type="ECO:0000259" key="5">
    <source>
        <dbReference type="PROSITE" id="PS50931"/>
    </source>
</evidence>
<dbReference type="InterPro" id="IPR036388">
    <property type="entry name" value="WH-like_DNA-bd_sf"/>
</dbReference>
<organism evidence="6 7">
    <name type="scientific">Halobacteriovorax marinus (strain ATCC BAA-682 / DSM 15412 / SJ)</name>
    <name type="common">Bacteriovorax marinus</name>
    <dbReference type="NCBI Taxonomy" id="862908"/>
    <lineage>
        <taxon>Bacteria</taxon>
        <taxon>Pseudomonadati</taxon>
        <taxon>Bdellovibrionota</taxon>
        <taxon>Bacteriovoracia</taxon>
        <taxon>Bacteriovoracales</taxon>
        <taxon>Halobacteriovoraceae</taxon>
        <taxon>Halobacteriovorax</taxon>
    </lineage>
</organism>
<dbReference type="SUPFAM" id="SSF46785">
    <property type="entry name" value="Winged helix' DNA-binding domain"/>
    <property type="match status" value="1"/>
</dbReference>
<gene>
    <name evidence="6" type="ordered locus">BMS_1068</name>
</gene>
<dbReference type="Pfam" id="PF03466">
    <property type="entry name" value="LysR_substrate"/>
    <property type="match status" value="1"/>
</dbReference>
<dbReference type="SUPFAM" id="SSF53850">
    <property type="entry name" value="Periplasmic binding protein-like II"/>
    <property type="match status" value="1"/>
</dbReference>
<dbReference type="InterPro" id="IPR000847">
    <property type="entry name" value="LysR_HTH_N"/>
</dbReference>
<dbReference type="Gene3D" id="1.10.10.10">
    <property type="entry name" value="Winged helix-like DNA-binding domain superfamily/Winged helix DNA-binding domain"/>
    <property type="match status" value="1"/>
</dbReference>
<dbReference type="RefSeq" id="WP_014243735.1">
    <property type="nucleotide sequence ID" value="NC_016620.1"/>
</dbReference>
<dbReference type="OrthoDB" id="5297558at2"/>
<comment type="similarity">
    <text evidence="1">Belongs to the LysR transcriptional regulatory family.</text>
</comment>
<dbReference type="InterPro" id="IPR036390">
    <property type="entry name" value="WH_DNA-bd_sf"/>
</dbReference>
<dbReference type="GO" id="GO:0003700">
    <property type="term" value="F:DNA-binding transcription factor activity"/>
    <property type="evidence" value="ECO:0007669"/>
    <property type="project" value="InterPro"/>
</dbReference>
<dbReference type="Pfam" id="PF00126">
    <property type="entry name" value="HTH_1"/>
    <property type="match status" value="1"/>
</dbReference>
<keyword evidence="7" id="KW-1185">Reference proteome</keyword>
<feature type="domain" description="HTH lysR-type" evidence="5">
    <location>
        <begin position="1"/>
        <end position="57"/>
    </location>
</feature>
<evidence type="ECO:0000256" key="1">
    <source>
        <dbReference type="ARBA" id="ARBA00009437"/>
    </source>
</evidence>
<keyword evidence="4" id="KW-0804">Transcription</keyword>
<protein>
    <submittedName>
        <fullName evidence="6">LysR-family regulatory protein</fullName>
    </submittedName>
</protein>
<reference evidence="7" key="1">
    <citation type="journal article" date="2013" name="ISME J.">
        <title>A small predatory core genome in the divergent marine Bacteriovorax marinus SJ and the terrestrial Bdellovibrio bacteriovorus.</title>
        <authorList>
            <person name="Crossman L.C."/>
            <person name="Chen H."/>
            <person name="Cerdeno-Tarraga A.M."/>
            <person name="Brooks K."/>
            <person name="Quail M.A."/>
            <person name="Pineiro S.A."/>
            <person name="Hobley L."/>
            <person name="Sockett R.E."/>
            <person name="Bentley S.D."/>
            <person name="Parkhill J."/>
            <person name="Williams H.N."/>
            <person name="Stine O.C."/>
        </authorList>
    </citation>
    <scope>NUCLEOTIDE SEQUENCE [LARGE SCALE GENOMIC DNA]</scope>
    <source>
        <strain evidence="7">ATCC BAA-682 / DSM 15412 / SJ</strain>
    </source>
</reference>
<dbReference type="AlphaFoldDB" id="E1WYA3"/>
<dbReference type="HOGENOM" id="CLU_077403_0_0_7"/>